<dbReference type="InterPro" id="IPR036397">
    <property type="entry name" value="RNaseH_sf"/>
</dbReference>
<dbReference type="EMBL" id="HACG01040905">
    <property type="protein sequence ID" value="CEK87770.1"/>
    <property type="molecule type" value="Transcribed_RNA"/>
</dbReference>
<sequence>SPLKNSLRGTRFDNDEDVIRAVKKWLHEQDKTWYRLGIHGLVPRWCIAVNLDGDYVEK</sequence>
<evidence type="ECO:0000313" key="1">
    <source>
        <dbReference type="EMBL" id="CEK87770.1"/>
    </source>
</evidence>
<feature type="non-terminal residue" evidence="1">
    <location>
        <position position="1"/>
    </location>
</feature>
<name>A0A0B7B6L2_9EUPU</name>
<organism evidence="1">
    <name type="scientific">Arion vulgaris</name>
    <dbReference type="NCBI Taxonomy" id="1028688"/>
    <lineage>
        <taxon>Eukaryota</taxon>
        <taxon>Metazoa</taxon>
        <taxon>Spiralia</taxon>
        <taxon>Lophotrochozoa</taxon>
        <taxon>Mollusca</taxon>
        <taxon>Gastropoda</taxon>
        <taxon>Heterobranchia</taxon>
        <taxon>Euthyneura</taxon>
        <taxon>Panpulmonata</taxon>
        <taxon>Eupulmonata</taxon>
        <taxon>Stylommatophora</taxon>
        <taxon>Helicina</taxon>
        <taxon>Arionoidea</taxon>
        <taxon>Arionidae</taxon>
        <taxon>Arion</taxon>
    </lineage>
</organism>
<proteinExistence type="predicted"/>
<gene>
    <name evidence="1" type="primary">ORF161337</name>
</gene>
<protein>
    <submittedName>
        <fullName evidence="1">Uncharacterized protein</fullName>
    </submittedName>
</protein>
<dbReference type="Gene3D" id="3.30.420.10">
    <property type="entry name" value="Ribonuclease H-like superfamily/Ribonuclease H"/>
    <property type="match status" value="1"/>
</dbReference>
<dbReference type="AlphaFoldDB" id="A0A0B7B6L2"/>
<accession>A0A0B7B6L2</accession>
<reference evidence="1" key="1">
    <citation type="submission" date="2014-12" db="EMBL/GenBank/DDBJ databases">
        <title>Insight into the proteome of Arion vulgaris.</title>
        <authorList>
            <person name="Aradska J."/>
            <person name="Bulat T."/>
            <person name="Smidak R."/>
            <person name="Sarate P."/>
            <person name="Gangsoo J."/>
            <person name="Sialana F."/>
            <person name="Bilban M."/>
            <person name="Lubec G."/>
        </authorList>
    </citation>
    <scope>NUCLEOTIDE SEQUENCE</scope>
    <source>
        <tissue evidence="1">Skin</tissue>
    </source>
</reference>
<dbReference type="GO" id="GO:0003676">
    <property type="term" value="F:nucleic acid binding"/>
    <property type="evidence" value="ECO:0007669"/>
    <property type="project" value="InterPro"/>
</dbReference>